<sequence length="95" mass="11213">MFTWLVRLFDFLGQICRFVPRHRKDHPAQYFCESKHHHWQESPENRTGIGEAGWSGEIENVNNVDGRREKSKEAEKETAQNPALATSGLYEHRYR</sequence>
<evidence type="ECO:0000256" key="1">
    <source>
        <dbReference type="SAM" id="MobiDB-lite"/>
    </source>
</evidence>
<proteinExistence type="predicted"/>
<dbReference type="AlphaFoldDB" id="A0A2H1IKV0"/>
<evidence type="ECO:0000313" key="2">
    <source>
        <dbReference type="EMBL" id="SMX75784.1"/>
    </source>
</evidence>
<accession>A0A2H1IKV0</accession>
<reference evidence="3" key="1">
    <citation type="submission" date="2017-03" db="EMBL/GenBank/DDBJ databases">
        <authorList>
            <person name="Monnet C."/>
        </authorList>
    </citation>
    <scope>NUCLEOTIDE SEQUENCE [LARGE SCALE GENOMIC DNA]</scope>
    <source>
        <strain evidence="3">Mu101</strain>
    </source>
</reference>
<feature type="region of interest" description="Disordered" evidence="1">
    <location>
        <begin position="36"/>
        <end position="95"/>
    </location>
</feature>
<name>A0A2H1IKV0_BRELN</name>
<organism evidence="2 3">
    <name type="scientific">Brevibacterium linens</name>
    <dbReference type="NCBI Taxonomy" id="1703"/>
    <lineage>
        <taxon>Bacteria</taxon>
        <taxon>Bacillati</taxon>
        <taxon>Actinomycetota</taxon>
        <taxon>Actinomycetes</taxon>
        <taxon>Micrococcales</taxon>
        <taxon>Brevibacteriaceae</taxon>
        <taxon>Brevibacterium</taxon>
    </lineage>
</organism>
<gene>
    <name evidence="2" type="ORF">BLIN101_01305</name>
</gene>
<feature type="compositionally biased region" description="Basic and acidic residues" evidence="1">
    <location>
        <begin position="65"/>
        <end position="78"/>
    </location>
</feature>
<protein>
    <submittedName>
        <fullName evidence="2">Uncharacterized protein</fullName>
    </submittedName>
</protein>
<dbReference type="Proteomes" id="UP000234498">
    <property type="component" value="Unassembled WGS sequence"/>
</dbReference>
<dbReference type="EMBL" id="FXZA01000004">
    <property type="protein sequence ID" value="SMX75784.1"/>
    <property type="molecule type" value="Genomic_DNA"/>
</dbReference>
<evidence type="ECO:0000313" key="3">
    <source>
        <dbReference type="Proteomes" id="UP000234498"/>
    </source>
</evidence>